<evidence type="ECO:0000313" key="2">
    <source>
        <dbReference type="EMBL" id="RDW75414.1"/>
    </source>
</evidence>
<dbReference type="GO" id="GO:0004674">
    <property type="term" value="F:protein serine/threonine kinase activity"/>
    <property type="evidence" value="ECO:0007669"/>
    <property type="project" value="TreeGrafter"/>
</dbReference>
<dbReference type="OrthoDB" id="5986190at2759"/>
<dbReference type="PANTHER" id="PTHR24359:SF1">
    <property type="entry name" value="INHIBITOR OF NUCLEAR FACTOR KAPPA-B KINASE EPSILON SUBUNIT HOMOLOG 1-RELATED"/>
    <property type="match status" value="1"/>
</dbReference>
<dbReference type="STRING" id="1849047.A0A3D8RNE3"/>
<feature type="domain" description="Protein kinase" evidence="1">
    <location>
        <begin position="160"/>
        <end position="481"/>
    </location>
</feature>
<dbReference type="SUPFAM" id="SSF56112">
    <property type="entry name" value="Protein kinase-like (PK-like)"/>
    <property type="match status" value="1"/>
</dbReference>
<reference evidence="2 3" key="1">
    <citation type="journal article" date="2018" name="IMA Fungus">
        <title>IMA Genome-F 9: Draft genome sequence of Annulohypoxylon stygium, Aspergillus mulundensis, Berkeleyomyces basicola (syn. Thielaviopsis basicola), Ceratocystis smalleyi, two Cercospora beticola strains, Coleophoma cylindrospora, Fusarium fracticaudum, Phialophora cf. hyalina, and Morchella septimelata.</title>
        <authorList>
            <person name="Wingfield B.D."/>
            <person name="Bills G.F."/>
            <person name="Dong Y."/>
            <person name="Huang W."/>
            <person name="Nel W.J."/>
            <person name="Swalarsk-Parry B.S."/>
            <person name="Vaghefi N."/>
            <person name="Wilken P.M."/>
            <person name="An Z."/>
            <person name="de Beer Z.W."/>
            <person name="De Vos L."/>
            <person name="Chen L."/>
            <person name="Duong T.A."/>
            <person name="Gao Y."/>
            <person name="Hammerbacher A."/>
            <person name="Kikkert J.R."/>
            <person name="Li Y."/>
            <person name="Li H."/>
            <person name="Li K."/>
            <person name="Li Q."/>
            <person name="Liu X."/>
            <person name="Ma X."/>
            <person name="Naidoo K."/>
            <person name="Pethybridge S.J."/>
            <person name="Sun J."/>
            <person name="Steenkamp E.T."/>
            <person name="van der Nest M.A."/>
            <person name="van Wyk S."/>
            <person name="Wingfield M.J."/>
            <person name="Xiong C."/>
            <person name="Yue Q."/>
            <person name="Zhang X."/>
        </authorList>
    </citation>
    <scope>NUCLEOTIDE SEQUENCE [LARGE SCALE GENOMIC DNA]</scope>
    <source>
        <strain evidence="2 3">BP6252</strain>
    </source>
</reference>
<dbReference type="EMBL" id="PDLM01000006">
    <property type="protein sequence ID" value="RDW75414.1"/>
    <property type="molecule type" value="Genomic_DNA"/>
</dbReference>
<name>A0A3D8RNE3_9HELO</name>
<gene>
    <name evidence="2" type="ORF">BP6252_06556</name>
</gene>
<dbReference type="PANTHER" id="PTHR24359">
    <property type="entry name" value="SERINE/THREONINE-PROTEIN KINASE SBK1"/>
    <property type="match status" value="1"/>
</dbReference>
<dbReference type="GO" id="GO:0005524">
    <property type="term" value="F:ATP binding"/>
    <property type="evidence" value="ECO:0007669"/>
    <property type="project" value="InterPro"/>
</dbReference>
<proteinExistence type="predicted"/>
<evidence type="ECO:0000313" key="3">
    <source>
        <dbReference type="Proteomes" id="UP000256645"/>
    </source>
</evidence>
<sequence>MSLRRSRTVDSKTQDLLKWIQMNSVQTCHRFASEELQSFIPFSTLSIRFEENKYELLKSLIGAEGGHESIVREITFERLKIFCILLALNGLDQLHHFLGYDDLKDNNLPFKLASRPPHFPIVNARPSFFEDFCSKQWQFCAPSFDYSSDKTFEDSEILPIISSELVQIGRSANIYKIKLEKSHNNLLDLSDENERESAPLALKTYRTNQAERFYDTEVAALREVSYNNPYIVRFHGGFKYRNTYNVLLEYADRGSLEHYWAHEEPPTTGKAIIKLWNSMFGLIRAVRDLNNGDVIYWHQDIKPDNILAFGSDSHNSSNSHTCTFKLADFGNSHSKPESAEDSIVTDIDTQGTRTYGAPECYRPNDFLGKGSIRVSPDVDIWSLGCVLSEFAVWLYFGQDGLRQYRMARKSELEGIPGFQHDDCFHDGTAKLSSVMSWHDRVREKIYESDTITELVLPMLDDMLQNASARKGAQEICVSAYKVQTAAIKNYRQLCPDDPIERELFPPNFVKKPKRRIRNWLTPGPSRSSYQRPLSHMDINQDAVNASDKPGQPLTIPRPSTALPLAPRRSVHTISDISHRPLSDLAYMSIMEAEQWRDSNKSTIWRNKKLPLRDNRVLNDLNGRDSVFIIDDSLSMKVHHREVTRVFSIMSYMIKTRDETGLDLLFAGEPQRTHNYTNTKPLIELVSRREFTGTNNLAVVLGRIFDEYVEKLRRSRHPYLTPVPGLNIYIFTDGLWRTQCNVVPEIDKIVGAMIAAGKSQNQVGLQFISFGNIHDGLARLDLLDTGLGLKFDIVDTTPSDGNLYKMIMGAIDKDYDYKAEGNSLSAETEAG</sequence>
<dbReference type="Gene3D" id="1.10.510.10">
    <property type="entry name" value="Transferase(Phosphotransferase) domain 1"/>
    <property type="match status" value="1"/>
</dbReference>
<keyword evidence="3" id="KW-1185">Reference proteome</keyword>
<dbReference type="InterPro" id="IPR011009">
    <property type="entry name" value="Kinase-like_dom_sf"/>
</dbReference>
<dbReference type="Pfam" id="PF00069">
    <property type="entry name" value="Pkinase"/>
    <property type="match status" value="1"/>
</dbReference>
<dbReference type="PROSITE" id="PS50011">
    <property type="entry name" value="PROTEIN_KINASE_DOM"/>
    <property type="match status" value="1"/>
</dbReference>
<protein>
    <recommendedName>
        <fullName evidence="1">Protein kinase domain-containing protein</fullName>
    </recommendedName>
</protein>
<evidence type="ECO:0000259" key="1">
    <source>
        <dbReference type="PROSITE" id="PS50011"/>
    </source>
</evidence>
<dbReference type="InterPro" id="IPR000719">
    <property type="entry name" value="Prot_kinase_dom"/>
</dbReference>
<accession>A0A3D8RNE3</accession>
<organism evidence="2 3">
    <name type="scientific">Coleophoma cylindrospora</name>
    <dbReference type="NCBI Taxonomy" id="1849047"/>
    <lineage>
        <taxon>Eukaryota</taxon>
        <taxon>Fungi</taxon>
        <taxon>Dikarya</taxon>
        <taxon>Ascomycota</taxon>
        <taxon>Pezizomycotina</taxon>
        <taxon>Leotiomycetes</taxon>
        <taxon>Helotiales</taxon>
        <taxon>Dermateaceae</taxon>
        <taxon>Coleophoma</taxon>
    </lineage>
</organism>
<dbReference type="SMART" id="SM00220">
    <property type="entry name" value="S_TKc"/>
    <property type="match status" value="1"/>
</dbReference>
<dbReference type="Proteomes" id="UP000256645">
    <property type="component" value="Unassembled WGS sequence"/>
</dbReference>
<comment type="caution">
    <text evidence="2">The sequence shown here is derived from an EMBL/GenBank/DDBJ whole genome shotgun (WGS) entry which is preliminary data.</text>
</comment>
<dbReference type="CDD" id="cd00180">
    <property type="entry name" value="PKc"/>
    <property type="match status" value="1"/>
</dbReference>
<dbReference type="AlphaFoldDB" id="A0A3D8RNE3"/>